<evidence type="ECO:0000313" key="3">
    <source>
        <dbReference type="Proteomes" id="UP000261764"/>
    </source>
</evidence>
<evidence type="ECO:0000313" key="2">
    <source>
        <dbReference type="EMBL" id="CDN40246.1"/>
    </source>
</evidence>
<dbReference type="PANTHER" id="PTHR30037">
    <property type="entry name" value="DNA-3-METHYLADENINE GLYCOSYLASE 1"/>
    <property type="match status" value="1"/>
</dbReference>
<keyword evidence="1" id="KW-0479">Metal-binding</keyword>
<accession>A0A292II31</accession>
<sequence>MKNRLIKRCHWARSPEYIDHHDNFWGKGPKEENILFEYLCLEGQAVGLSFDLILKKHHAYRLAFYNFEPKLISAMTQEDVNKLVENKNIVRHKQKIQAIVNNAKAYLEMTSNNLTLSELIYGKEKDKIQLHHEDQQQALTLTKTLKQFGFSFIGPTTVYAYLQAVGLYDHHELDCDWNYQKKKFDTNK</sequence>
<keyword evidence="1" id="KW-0862">Zinc</keyword>
<dbReference type="InterPro" id="IPR011257">
    <property type="entry name" value="DNA_glycosylase"/>
</dbReference>
<feature type="binding site" evidence="1">
    <location>
        <position position="21"/>
    </location>
    <ligand>
        <name>Zn(2+)</name>
        <dbReference type="ChEBI" id="CHEBI:29105"/>
    </ligand>
</feature>
<organism evidence="2 3">
    <name type="scientific">Mycoplasma amphoriforme A39</name>
    <dbReference type="NCBI Taxonomy" id="572419"/>
    <lineage>
        <taxon>Bacteria</taxon>
        <taxon>Bacillati</taxon>
        <taxon>Mycoplasmatota</taxon>
        <taxon>Mollicutes</taxon>
        <taxon>Mycoplasmataceae</taxon>
        <taxon>Mycoplasma</taxon>
    </lineage>
</organism>
<protein>
    <recommendedName>
        <fullName evidence="4">DNA-3-methyladenine glycosylase I</fullName>
    </recommendedName>
</protein>
<proteinExistence type="predicted"/>
<dbReference type="EMBL" id="HG937516">
    <property type="protein sequence ID" value="CDN40246.1"/>
    <property type="molecule type" value="Genomic_DNA"/>
</dbReference>
<dbReference type="GO" id="GO:0046872">
    <property type="term" value="F:metal ion binding"/>
    <property type="evidence" value="ECO:0007669"/>
    <property type="project" value="UniProtKB-KW"/>
</dbReference>
<dbReference type="RefSeq" id="WP_343251588.1">
    <property type="nucleotide sequence ID" value="NZ_HG937516.1"/>
</dbReference>
<dbReference type="Gene3D" id="1.10.340.30">
    <property type="entry name" value="Hypothetical protein, domain 2"/>
    <property type="match status" value="1"/>
</dbReference>
<dbReference type="InterPro" id="IPR005019">
    <property type="entry name" value="Adenine_glyco"/>
</dbReference>
<dbReference type="SUPFAM" id="SSF48150">
    <property type="entry name" value="DNA-glycosylase"/>
    <property type="match status" value="1"/>
</dbReference>
<feature type="binding site" evidence="1">
    <location>
        <position position="175"/>
    </location>
    <ligand>
        <name>Zn(2+)</name>
        <dbReference type="ChEBI" id="CHEBI:29105"/>
    </ligand>
</feature>
<dbReference type="GO" id="GO:0008725">
    <property type="term" value="F:DNA-3-methyladenine glycosylase activity"/>
    <property type="evidence" value="ECO:0007669"/>
    <property type="project" value="InterPro"/>
</dbReference>
<name>A0A292II31_9MOLU</name>
<dbReference type="KEGG" id="mamp:MAMA39_01220"/>
<evidence type="ECO:0008006" key="4">
    <source>
        <dbReference type="Google" id="ProtNLM"/>
    </source>
</evidence>
<gene>
    <name evidence="2" type="ORF">MAMA39_01220</name>
</gene>
<dbReference type="Proteomes" id="UP000261764">
    <property type="component" value="Chromosome I"/>
</dbReference>
<dbReference type="InterPro" id="IPR052891">
    <property type="entry name" value="DNA-3mA_glycosylase"/>
</dbReference>
<reference evidence="2 3" key="1">
    <citation type="journal article" date="2015" name="Clin. Infect. Dis.">
        <title>Genomic Investigations unmask Mycoplasma amphoriforme, a new respiratory pathogen.</title>
        <authorList>
            <person name="Gillespie S.H."/>
            <person name="Ling C.L."/>
            <person name="Oravcova K."/>
            <person name="Pinheiro M."/>
            <person name="Wells L."/>
            <person name="Bryant J.M."/>
            <person name="McHugh T.D."/>
            <person name="Bebear C."/>
            <person name="Webster D."/>
            <person name="Harris S.R."/>
            <person name="Seth-Smith H.M."/>
            <person name="Thomson N.R."/>
        </authorList>
    </citation>
    <scope>NUCLEOTIDE SEQUENCE [LARGE SCALE GENOMIC DNA]</scope>
    <source>
        <strain evidence="2 3">A39</strain>
    </source>
</reference>
<dbReference type="AlphaFoldDB" id="A0A292II31"/>
<dbReference type="Pfam" id="PF03352">
    <property type="entry name" value="Adenine_glyco"/>
    <property type="match status" value="1"/>
</dbReference>
<dbReference type="GO" id="GO:0006284">
    <property type="term" value="P:base-excision repair"/>
    <property type="evidence" value="ECO:0007669"/>
    <property type="project" value="InterPro"/>
</dbReference>
<feature type="binding site" evidence="1">
    <location>
        <position position="171"/>
    </location>
    <ligand>
        <name>Zn(2+)</name>
        <dbReference type="ChEBI" id="CHEBI:29105"/>
    </ligand>
</feature>
<keyword evidence="3" id="KW-1185">Reference proteome</keyword>
<feature type="binding site" evidence="1">
    <location>
        <position position="9"/>
    </location>
    <ligand>
        <name>Zn(2+)</name>
        <dbReference type="ChEBI" id="CHEBI:29105"/>
    </ligand>
</feature>
<evidence type="ECO:0000256" key="1">
    <source>
        <dbReference type="PIRSR" id="PIRSR605019-1"/>
    </source>
</evidence>
<dbReference type="PANTHER" id="PTHR30037:SF4">
    <property type="entry name" value="DNA-3-METHYLADENINE GLYCOSYLASE I"/>
    <property type="match status" value="1"/>
</dbReference>